<accession>A0AAV7NL90</accession>
<evidence type="ECO:0000256" key="2">
    <source>
        <dbReference type="ARBA" id="ARBA00093393"/>
    </source>
</evidence>
<organism evidence="5 6">
    <name type="scientific">Pleurodeles waltl</name>
    <name type="common">Iberian ribbed newt</name>
    <dbReference type="NCBI Taxonomy" id="8319"/>
    <lineage>
        <taxon>Eukaryota</taxon>
        <taxon>Metazoa</taxon>
        <taxon>Chordata</taxon>
        <taxon>Craniata</taxon>
        <taxon>Vertebrata</taxon>
        <taxon>Euteleostomi</taxon>
        <taxon>Amphibia</taxon>
        <taxon>Batrachia</taxon>
        <taxon>Caudata</taxon>
        <taxon>Salamandroidea</taxon>
        <taxon>Salamandridae</taxon>
        <taxon>Pleurodelinae</taxon>
        <taxon>Pleurodeles</taxon>
    </lineage>
</organism>
<evidence type="ECO:0000313" key="5">
    <source>
        <dbReference type="EMBL" id="KAJ1115412.1"/>
    </source>
</evidence>
<dbReference type="Pfam" id="PF07258">
    <property type="entry name" value="COMM_domain"/>
    <property type="match status" value="1"/>
</dbReference>
<feature type="domain" description="COMM" evidence="4">
    <location>
        <begin position="133"/>
        <end position="200"/>
    </location>
</feature>
<dbReference type="EMBL" id="JANPWB010000012">
    <property type="protein sequence ID" value="KAJ1115412.1"/>
    <property type="molecule type" value="Genomic_DNA"/>
</dbReference>
<dbReference type="AlphaFoldDB" id="A0AAV7NL90"/>
<proteinExistence type="inferred from homology"/>
<reference evidence="5" key="1">
    <citation type="journal article" date="2022" name="bioRxiv">
        <title>Sequencing and chromosome-scale assembly of the giantPleurodeles waltlgenome.</title>
        <authorList>
            <person name="Brown T."/>
            <person name="Elewa A."/>
            <person name="Iarovenko S."/>
            <person name="Subramanian E."/>
            <person name="Araus A.J."/>
            <person name="Petzold A."/>
            <person name="Susuki M."/>
            <person name="Suzuki K.-i.T."/>
            <person name="Hayashi T."/>
            <person name="Toyoda A."/>
            <person name="Oliveira C."/>
            <person name="Osipova E."/>
            <person name="Leigh N.D."/>
            <person name="Simon A."/>
            <person name="Yun M.H."/>
        </authorList>
    </citation>
    <scope>NUCLEOTIDE SEQUENCE</scope>
    <source>
        <strain evidence="5">20211129_DDA</strain>
        <tissue evidence="5">Liver</tissue>
    </source>
</reference>
<evidence type="ECO:0000256" key="3">
    <source>
        <dbReference type="ARBA" id="ARBA00093468"/>
    </source>
</evidence>
<dbReference type="Proteomes" id="UP001066276">
    <property type="component" value="Chromosome 8"/>
</dbReference>
<comment type="caution">
    <text evidence="5">The sequence shown here is derived from an EMBL/GenBank/DDBJ whole genome shotgun (WGS) entry which is preliminary data.</text>
</comment>
<evidence type="ECO:0000313" key="6">
    <source>
        <dbReference type="Proteomes" id="UP001066276"/>
    </source>
</evidence>
<comment type="similarity">
    <text evidence="3">Belongs to the COMM domain-containing protein 6 family.</text>
</comment>
<dbReference type="PROSITE" id="PS51269">
    <property type="entry name" value="COMM"/>
    <property type="match status" value="1"/>
</dbReference>
<evidence type="ECO:0000259" key="4">
    <source>
        <dbReference type="PROSITE" id="PS51269"/>
    </source>
</evidence>
<protein>
    <recommendedName>
        <fullName evidence="1">COMM domain-containing protein 6</fullName>
    </recommendedName>
</protein>
<dbReference type="GO" id="GO:0051059">
    <property type="term" value="F:NF-kappaB binding"/>
    <property type="evidence" value="ECO:0007669"/>
    <property type="project" value="TreeGrafter"/>
</dbReference>
<comment type="function">
    <text evidence="2">Scaffold protein in the commander complex that is essential for endosomal recycling of transmembrane cargos; the commander complex is composed of the CCC subcomplex and the retriever subcomplex. May modulate activity of cullin-RING E3 ubiquitin ligase (CRL) complexes. Down-regulates activation of NF-kappa-B. Inhibits TNF-induced NFKB1 activation.</text>
</comment>
<evidence type="ECO:0000256" key="1">
    <source>
        <dbReference type="ARBA" id="ARBA00039908"/>
    </source>
</evidence>
<dbReference type="PANTHER" id="PTHR16231">
    <property type="entry name" value="COMM DOMAIN-CONTAINING PROTEIN 4-8 FAMILY MEMBER"/>
    <property type="match status" value="1"/>
</dbReference>
<gene>
    <name evidence="5" type="ORF">NDU88_003636</name>
</gene>
<name>A0AAV7NL90_PLEWA</name>
<dbReference type="InterPro" id="IPR047155">
    <property type="entry name" value="COMMD4/6/7/8"/>
</dbReference>
<dbReference type="PANTHER" id="PTHR16231:SF5">
    <property type="entry name" value="COMM DOMAIN-CONTAINING PROTEIN 6"/>
    <property type="match status" value="1"/>
</dbReference>
<keyword evidence="6" id="KW-1185">Reference proteome</keyword>
<sequence length="200" mass="22113">MIRSLLANCDFDGTFDKIRSAPPDLFAELCCQVIQHLQHHIPGVDVAQQCQRFQTAGLDITVGDLGKVVHALHYLFSLAAKHSLSAEELSTVLVEAKSALPKQTLQVLHSVWNEQGKSLSVSEEARNIVAGGQLLDFQWKLGMAVSSDTCRSLNYPYVAVALKVADCSGQISRQCFEMTIPQFQNFFKQFKEMAAVLETV</sequence>
<dbReference type="InterPro" id="IPR017920">
    <property type="entry name" value="COMM"/>
</dbReference>